<keyword evidence="2" id="KW-1185">Reference proteome</keyword>
<evidence type="ECO:0000313" key="2">
    <source>
        <dbReference type="Proteomes" id="UP000432464"/>
    </source>
</evidence>
<evidence type="ECO:0000313" key="1">
    <source>
        <dbReference type="EMBL" id="MTE16091.1"/>
    </source>
</evidence>
<gene>
    <name evidence="1" type="ORF">GLP40_25380</name>
</gene>
<accession>A0A6I3L3C4</accession>
<dbReference type="RefSeq" id="WP_154790498.1">
    <property type="nucleotide sequence ID" value="NZ_WMBB01000012.1"/>
</dbReference>
<protein>
    <submittedName>
        <fullName evidence="1">Uncharacterized protein</fullName>
    </submittedName>
</protein>
<dbReference type="Proteomes" id="UP000432464">
    <property type="component" value="Unassembled WGS sequence"/>
</dbReference>
<dbReference type="EMBL" id="WMBB01000012">
    <property type="protein sequence ID" value="MTE16091.1"/>
    <property type="molecule type" value="Genomic_DNA"/>
</dbReference>
<organism evidence="1 2">
    <name type="scientific">Nocardia aurantiaca</name>
    <dbReference type="NCBI Taxonomy" id="2675850"/>
    <lineage>
        <taxon>Bacteria</taxon>
        <taxon>Bacillati</taxon>
        <taxon>Actinomycetota</taxon>
        <taxon>Actinomycetes</taxon>
        <taxon>Mycobacteriales</taxon>
        <taxon>Nocardiaceae</taxon>
        <taxon>Nocardia</taxon>
    </lineage>
</organism>
<proteinExistence type="predicted"/>
<name>A0A6I3L3C4_9NOCA</name>
<reference evidence="1 2" key="1">
    <citation type="submission" date="2019-11" db="EMBL/GenBank/DDBJ databases">
        <title>Nocardia sp. nov. CT2-14 isolated from soil.</title>
        <authorList>
            <person name="Kanchanasin P."/>
            <person name="Tanasupawat S."/>
            <person name="Yuki M."/>
            <person name="Kudo T."/>
        </authorList>
    </citation>
    <scope>NUCLEOTIDE SEQUENCE [LARGE SCALE GENOMIC DNA]</scope>
    <source>
        <strain evidence="1 2">CT2-14</strain>
    </source>
</reference>
<sequence>MADILDVLHSRWAEAAGEALLIGEEHPTLTLTTLEAADLIDHIADLRSRFADIDLAYRELDHRQTALRRAAADAAAALDRIRIALEQRTAHPEARARQACTIARHAAETLTAACSSIEGTAK</sequence>
<dbReference type="AlphaFoldDB" id="A0A6I3L3C4"/>
<comment type="caution">
    <text evidence="1">The sequence shown here is derived from an EMBL/GenBank/DDBJ whole genome shotgun (WGS) entry which is preliminary data.</text>
</comment>